<evidence type="ECO:0000313" key="2">
    <source>
        <dbReference type="EMBL" id="CAH3120064.1"/>
    </source>
</evidence>
<keyword evidence="1" id="KW-1133">Transmembrane helix</keyword>
<feature type="transmembrane region" description="Helical" evidence="1">
    <location>
        <begin position="186"/>
        <end position="204"/>
    </location>
</feature>
<feature type="transmembrane region" description="Helical" evidence="1">
    <location>
        <begin position="39"/>
        <end position="57"/>
    </location>
</feature>
<keyword evidence="3" id="KW-1185">Reference proteome</keyword>
<feature type="transmembrane region" description="Helical" evidence="1">
    <location>
        <begin position="97"/>
        <end position="115"/>
    </location>
</feature>
<proteinExistence type="predicted"/>
<name>A0ABN8NVF2_9CNID</name>
<feature type="transmembrane region" description="Helical" evidence="1">
    <location>
        <begin position="255"/>
        <end position="279"/>
    </location>
</feature>
<organism evidence="2 3">
    <name type="scientific">Porites lobata</name>
    <dbReference type="NCBI Taxonomy" id="104759"/>
    <lineage>
        <taxon>Eukaryota</taxon>
        <taxon>Metazoa</taxon>
        <taxon>Cnidaria</taxon>
        <taxon>Anthozoa</taxon>
        <taxon>Hexacorallia</taxon>
        <taxon>Scleractinia</taxon>
        <taxon>Fungiina</taxon>
        <taxon>Poritidae</taxon>
        <taxon>Porites</taxon>
    </lineage>
</organism>
<accession>A0ABN8NVF2</accession>
<evidence type="ECO:0000313" key="3">
    <source>
        <dbReference type="Proteomes" id="UP001159405"/>
    </source>
</evidence>
<sequence length="376" mass="42124">MALSCLSCFAASNLILLITGGLSLPLYFSYFGSEAATRFSLLLCLHSVLLAAIPRVLKSALPMLQLLLFVTLLLLPFNVTPHLIVWSYQKILHLSESAFLLTEAVLSVLVVMFVSQSIVNEIEEHPVLVKSSILTISGVAYFLSMFLGYNLFADIHTTDMEAWVGGIAVVLSVLVFFICLQREEGIISDAAVISLVMMFISWAIKQERLMQENSLDAPTQWLYSFTGNRSFLSLFLSMATASLEHMSRAQRIISIFLSPTCLLFALVRVASVLALVAAVQLSYSQKDEECSTLCEEEPRIYRGFRPLYLRLIIIFVYTEVVVRTIDSATSYNAHDIANRSSNRDVLPMLTGIKVWRIIQLLTVTITYLYQLFKQAD</sequence>
<feature type="transmembrane region" description="Helical" evidence="1">
    <location>
        <begin position="127"/>
        <end position="150"/>
    </location>
</feature>
<keyword evidence="1" id="KW-0812">Transmembrane</keyword>
<gene>
    <name evidence="2" type="ORF">PLOB_00027728</name>
</gene>
<dbReference type="Proteomes" id="UP001159405">
    <property type="component" value="Unassembled WGS sequence"/>
</dbReference>
<evidence type="ECO:0000256" key="1">
    <source>
        <dbReference type="SAM" id="Phobius"/>
    </source>
</evidence>
<protein>
    <submittedName>
        <fullName evidence="2">Uncharacterized protein</fullName>
    </submittedName>
</protein>
<feature type="transmembrane region" description="Helical" evidence="1">
    <location>
        <begin position="64"/>
        <end position="85"/>
    </location>
</feature>
<feature type="transmembrane region" description="Helical" evidence="1">
    <location>
        <begin position="162"/>
        <end position="179"/>
    </location>
</feature>
<reference evidence="2 3" key="1">
    <citation type="submission" date="2022-05" db="EMBL/GenBank/DDBJ databases">
        <authorList>
            <consortium name="Genoscope - CEA"/>
            <person name="William W."/>
        </authorList>
    </citation>
    <scope>NUCLEOTIDE SEQUENCE [LARGE SCALE GENOMIC DNA]</scope>
</reference>
<dbReference type="EMBL" id="CALNXK010000034">
    <property type="protein sequence ID" value="CAH3120064.1"/>
    <property type="molecule type" value="Genomic_DNA"/>
</dbReference>
<comment type="caution">
    <text evidence="2">The sequence shown here is derived from an EMBL/GenBank/DDBJ whole genome shotgun (WGS) entry which is preliminary data.</text>
</comment>
<feature type="transmembrane region" description="Helical" evidence="1">
    <location>
        <begin position="345"/>
        <end position="369"/>
    </location>
</feature>
<keyword evidence="1" id="KW-0472">Membrane</keyword>